<dbReference type="GO" id="GO:0008757">
    <property type="term" value="F:S-adenosylmethionine-dependent methyltransferase activity"/>
    <property type="evidence" value="ECO:0007669"/>
    <property type="project" value="TreeGrafter"/>
</dbReference>
<name>A0A2Z3RZ91_9MICO</name>
<dbReference type="OrthoDB" id="4774874at2"/>
<evidence type="ECO:0000313" key="4">
    <source>
        <dbReference type="EMBL" id="AWR21790.1"/>
    </source>
</evidence>
<dbReference type="PROSITE" id="PS51682">
    <property type="entry name" value="SAM_OMT_I"/>
    <property type="match status" value="1"/>
</dbReference>
<dbReference type="EC" id="2.1.1.-" evidence="4"/>
<dbReference type="EMBL" id="CP023994">
    <property type="protein sequence ID" value="AWR21790.1"/>
    <property type="molecule type" value="Genomic_DNA"/>
</dbReference>
<gene>
    <name evidence="4" type="ORF">AURMO_01198</name>
</gene>
<proteinExistence type="predicted"/>
<dbReference type="InterPro" id="IPR050362">
    <property type="entry name" value="Cation-dep_OMT"/>
</dbReference>
<keyword evidence="1 4" id="KW-0489">Methyltransferase</keyword>
<evidence type="ECO:0000313" key="5">
    <source>
        <dbReference type="Proteomes" id="UP000246894"/>
    </source>
</evidence>
<accession>A0A2Z3RZ91</accession>
<keyword evidence="3" id="KW-0949">S-adenosyl-L-methionine</keyword>
<dbReference type="InterPro" id="IPR002935">
    <property type="entry name" value="SAM_O-MeTrfase"/>
</dbReference>
<dbReference type="Proteomes" id="UP000246894">
    <property type="component" value="Chromosome"/>
</dbReference>
<dbReference type="Gene3D" id="3.40.50.150">
    <property type="entry name" value="Vaccinia Virus protein VP39"/>
    <property type="match status" value="1"/>
</dbReference>
<dbReference type="GO" id="GO:0008171">
    <property type="term" value="F:O-methyltransferase activity"/>
    <property type="evidence" value="ECO:0007669"/>
    <property type="project" value="InterPro"/>
</dbReference>
<protein>
    <submittedName>
        <fullName evidence="4">O-methyltransferase</fullName>
        <ecNumber evidence="4">2.1.1.-</ecNumber>
    </submittedName>
</protein>
<dbReference type="Pfam" id="PF01596">
    <property type="entry name" value="Methyltransf_3"/>
    <property type="match status" value="1"/>
</dbReference>
<dbReference type="SUPFAM" id="SSF53335">
    <property type="entry name" value="S-adenosyl-L-methionine-dependent methyltransferases"/>
    <property type="match status" value="1"/>
</dbReference>
<evidence type="ECO:0000256" key="2">
    <source>
        <dbReference type="ARBA" id="ARBA00022679"/>
    </source>
</evidence>
<sequence>MTHNELTWKFLNEFDVESSTQAKARAISLEHGVNVISPAVGAQLALVAAATNATNIIEIGTGLGLSGLWLLAGAPEATLTSIDPEFEYHEQARELFTEAGYPASRVRLITGKALDVLPRMNENSYDIVLVDGDPAQVAQNAEHALRLVRVGGTVLVPHILQDGDIANPAKRAGIIAGFRTVLTEATESENIVVALSPAGDGLLQFTKIA</sequence>
<keyword evidence="2 4" id="KW-0808">Transferase</keyword>
<organism evidence="4 5">
    <name type="scientific">Aurantimicrobium photophilum</name>
    <dbReference type="NCBI Taxonomy" id="1987356"/>
    <lineage>
        <taxon>Bacteria</taxon>
        <taxon>Bacillati</taxon>
        <taxon>Actinomycetota</taxon>
        <taxon>Actinomycetes</taxon>
        <taxon>Micrococcales</taxon>
        <taxon>Microbacteriaceae</taxon>
        <taxon>Aurantimicrobium</taxon>
    </lineage>
</organism>
<evidence type="ECO:0000256" key="1">
    <source>
        <dbReference type="ARBA" id="ARBA00022603"/>
    </source>
</evidence>
<dbReference type="GO" id="GO:0032259">
    <property type="term" value="P:methylation"/>
    <property type="evidence" value="ECO:0007669"/>
    <property type="project" value="UniProtKB-KW"/>
</dbReference>
<dbReference type="AlphaFoldDB" id="A0A2Z3RZ91"/>
<keyword evidence="5" id="KW-1185">Reference proteome</keyword>
<dbReference type="PANTHER" id="PTHR10509:SF85">
    <property type="entry name" value="O-METHYLTRANSFERASE RV1220C-RELATED"/>
    <property type="match status" value="1"/>
</dbReference>
<reference evidence="4 5" key="1">
    <citation type="submission" date="2017-10" db="EMBL/GenBank/DDBJ databases">
        <title>Genome of an Actinobacterium that displays light-enhanced growth.</title>
        <authorList>
            <person name="Maresca J.A."/>
            <person name="Hempel P."/>
            <person name="Shevchenko O."/>
            <person name="Miller K.J."/>
            <person name="Hahn M.W."/>
        </authorList>
    </citation>
    <scope>NUCLEOTIDE SEQUENCE [LARGE SCALE GENOMIC DNA]</scope>
    <source>
        <strain evidence="4 5">MWH-Mo1</strain>
    </source>
</reference>
<dbReference type="InterPro" id="IPR029063">
    <property type="entry name" value="SAM-dependent_MTases_sf"/>
</dbReference>
<dbReference type="KEGG" id="aum:AURMO_01198"/>
<dbReference type="RefSeq" id="WP_110233971.1">
    <property type="nucleotide sequence ID" value="NZ_CP023994.1"/>
</dbReference>
<dbReference type="PANTHER" id="PTHR10509">
    <property type="entry name" value="O-METHYLTRANSFERASE-RELATED"/>
    <property type="match status" value="1"/>
</dbReference>
<evidence type="ECO:0000256" key="3">
    <source>
        <dbReference type="ARBA" id="ARBA00022691"/>
    </source>
</evidence>